<dbReference type="Pfam" id="PF00021">
    <property type="entry name" value="UPAR_LY6"/>
    <property type="match status" value="2"/>
</dbReference>
<dbReference type="EMBL" id="JANPWB010000011">
    <property type="protein sequence ID" value="KAJ1132788.1"/>
    <property type="molecule type" value="Genomic_DNA"/>
</dbReference>
<dbReference type="InterPro" id="IPR045860">
    <property type="entry name" value="Snake_toxin-like_sf"/>
</dbReference>
<dbReference type="PANTHER" id="PTHR20914:SF30">
    <property type="entry name" value="LY6_PLAUR DOMAIN CONTAINING 9"/>
    <property type="match status" value="1"/>
</dbReference>
<evidence type="ECO:0000256" key="2">
    <source>
        <dbReference type="ARBA" id="ARBA00022525"/>
    </source>
</evidence>
<protein>
    <recommendedName>
        <fullName evidence="4">UPAR/Ly6 domain-containing protein</fullName>
    </recommendedName>
</protein>
<name>A0AAV7PX52_PLEWA</name>
<comment type="caution">
    <text evidence="5">The sequence shown here is derived from an EMBL/GenBank/DDBJ whole genome shotgun (WGS) entry which is preliminary data.</text>
</comment>
<gene>
    <name evidence="5" type="ORF">NDU88_011089</name>
</gene>
<dbReference type="Proteomes" id="UP001066276">
    <property type="component" value="Chromosome 7"/>
</dbReference>
<dbReference type="Gene3D" id="2.10.60.10">
    <property type="entry name" value="CD59"/>
    <property type="match status" value="2"/>
</dbReference>
<sequence>MRVILFLAFIGAANCLQCKVCENRNGMECPDLSKTCEEGEEFCEFSIVEVHYEGQQPIHMVFKGCVKGPFVDLYYTETVKGLTDRSKTVYCKENNCNSGVMTFGPRNSTLNGVTCHACLTLGTSGCDEVTRIECTGEEEHCSYFIGDEDLTGDNPVKLTASGCVNMASCDPSIRFPGRLIPTIQHFDCFSPLW</sequence>
<dbReference type="InterPro" id="IPR050918">
    <property type="entry name" value="CNF-like_PLA2_Inhibitor"/>
</dbReference>
<evidence type="ECO:0000313" key="6">
    <source>
        <dbReference type="Proteomes" id="UP001066276"/>
    </source>
</evidence>
<dbReference type="GO" id="GO:0005576">
    <property type="term" value="C:extracellular region"/>
    <property type="evidence" value="ECO:0007669"/>
    <property type="project" value="UniProtKB-SubCell"/>
</dbReference>
<keyword evidence="2" id="KW-0964">Secreted</keyword>
<dbReference type="SUPFAM" id="SSF57302">
    <property type="entry name" value="Snake toxin-like"/>
    <property type="match status" value="1"/>
</dbReference>
<proteinExistence type="predicted"/>
<organism evidence="5 6">
    <name type="scientific">Pleurodeles waltl</name>
    <name type="common">Iberian ribbed newt</name>
    <dbReference type="NCBI Taxonomy" id="8319"/>
    <lineage>
        <taxon>Eukaryota</taxon>
        <taxon>Metazoa</taxon>
        <taxon>Chordata</taxon>
        <taxon>Craniata</taxon>
        <taxon>Vertebrata</taxon>
        <taxon>Euteleostomi</taxon>
        <taxon>Amphibia</taxon>
        <taxon>Batrachia</taxon>
        <taxon>Caudata</taxon>
        <taxon>Salamandroidea</taxon>
        <taxon>Salamandridae</taxon>
        <taxon>Pleurodelinae</taxon>
        <taxon>Pleurodeles</taxon>
    </lineage>
</organism>
<feature type="domain" description="UPAR/Ly6" evidence="4">
    <location>
        <begin position="112"/>
        <end position="188"/>
    </location>
</feature>
<keyword evidence="3" id="KW-0732">Signal</keyword>
<reference evidence="5" key="1">
    <citation type="journal article" date="2022" name="bioRxiv">
        <title>Sequencing and chromosome-scale assembly of the giantPleurodeles waltlgenome.</title>
        <authorList>
            <person name="Brown T."/>
            <person name="Elewa A."/>
            <person name="Iarovenko S."/>
            <person name="Subramanian E."/>
            <person name="Araus A.J."/>
            <person name="Petzold A."/>
            <person name="Susuki M."/>
            <person name="Suzuki K.-i.T."/>
            <person name="Hayashi T."/>
            <person name="Toyoda A."/>
            <person name="Oliveira C."/>
            <person name="Osipova E."/>
            <person name="Leigh N.D."/>
            <person name="Simon A."/>
            <person name="Yun M.H."/>
        </authorList>
    </citation>
    <scope>NUCLEOTIDE SEQUENCE</scope>
    <source>
        <strain evidence="5">20211129_DDA</strain>
        <tissue evidence="5">Liver</tissue>
    </source>
</reference>
<dbReference type="AlphaFoldDB" id="A0AAV7PX52"/>
<dbReference type="InterPro" id="IPR016054">
    <property type="entry name" value="LY6_UPA_recep-like"/>
</dbReference>
<evidence type="ECO:0000313" key="5">
    <source>
        <dbReference type="EMBL" id="KAJ1132788.1"/>
    </source>
</evidence>
<dbReference type="PANTHER" id="PTHR20914">
    <property type="entry name" value="LY6/PLAUR DOMAIN-CONTAINING PROTEIN 8"/>
    <property type="match status" value="1"/>
</dbReference>
<feature type="chain" id="PRO_5043406520" description="UPAR/Ly6 domain-containing protein" evidence="3">
    <location>
        <begin position="16"/>
        <end position="193"/>
    </location>
</feature>
<evidence type="ECO:0000259" key="4">
    <source>
        <dbReference type="Pfam" id="PF00021"/>
    </source>
</evidence>
<evidence type="ECO:0000256" key="3">
    <source>
        <dbReference type="SAM" id="SignalP"/>
    </source>
</evidence>
<feature type="signal peptide" evidence="3">
    <location>
        <begin position="1"/>
        <end position="15"/>
    </location>
</feature>
<dbReference type="CDD" id="cd23572">
    <property type="entry name" value="TFP_LU_ECD_PINLYP_rpt2"/>
    <property type="match status" value="1"/>
</dbReference>
<comment type="subcellular location">
    <subcellularLocation>
        <location evidence="1">Secreted</location>
    </subcellularLocation>
</comment>
<feature type="domain" description="UPAR/Ly6" evidence="4">
    <location>
        <begin position="16"/>
        <end position="98"/>
    </location>
</feature>
<evidence type="ECO:0000256" key="1">
    <source>
        <dbReference type="ARBA" id="ARBA00004613"/>
    </source>
</evidence>
<accession>A0AAV7PX52</accession>
<keyword evidence="6" id="KW-1185">Reference proteome</keyword>